<evidence type="ECO:0000313" key="2">
    <source>
        <dbReference type="Proteomes" id="UP000572051"/>
    </source>
</evidence>
<gene>
    <name evidence="1" type="ORF">HNR10_001253</name>
</gene>
<dbReference type="Proteomes" id="UP000572051">
    <property type="component" value="Unassembled WGS sequence"/>
</dbReference>
<dbReference type="AlphaFoldDB" id="A0A7Z0EK01"/>
<sequence>MGEVVPDDGTWRISADEGVAPLSPGGYVLEIKADPGQGFRWTPFTT</sequence>
<name>A0A7Z0EK01_9ACTN</name>
<protein>
    <submittedName>
        <fullName evidence="1">Uncharacterized protein</fullName>
    </submittedName>
</protein>
<evidence type="ECO:0000313" key="1">
    <source>
        <dbReference type="EMBL" id="NYJ33372.1"/>
    </source>
</evidence>
<comment type="caution">
    <text evidence="1">The sequence shown here is derived from an EMBL/GenBank/DDBJ whole genome shotgun (WGS) entry which is preliminary data.</text>
</comment>
<organism evidence="1 2">
    <name type="scientific">Nocardiopsis aegyptia</name>
    <dbReference type="NCBI Taxonomy" id="220378"/>
    <lineage>
        <taxon>Bacteria</taxon>
        <taxon>Bacillati</taxon>
        <taxon>Actinomycetota</taxon>
        <taxon>Actinomycetes</taxon>
        <taxon>Streptosporangiales</taxon>
        <taxon>Nocardiopsidaceae</taxon>
        <taxon>Nocardiopsis</taxon>
    </lineage>
</organism>
<accession>A0A7Z0EK01</accession>
<dbReference type="EMBL" id="JACCFS010000001">
    <property type="protein sequence ID" value="NYJ33372.1"/>
    <property type="molecule type" value="Genomic_DNA"/>
</dbReference>
<reference evidence="1 2" key="1">
    <citation type="submission" date="2020-07" db="EMBL/GenBank/DDBJ databases">
        <title>Sequencing the genomes of 1000 actinobacteria strains.</title>
        <authorList>
            <person name="Klenk H.-P."/>
        </authorList>
    </citation>
    <scope>NUCLEOTIDE SEQUENCE [LARGE SCALE GENOMIC DNA]</scope>
    <source>
        <strain evidence="1 2">DSM 44442</strain>
    </source>
</reference>
<proteinExistence type="predicted"/>
<keyword evidence="2" id="KW-1185">Reference proteome</keyword>
<dbReference type="RefSeq" id="WP_179819768.1">
    <property type="nucleotide sequence ID" value="NZ_JACCFS010000001.1"/>
</dbReference>